<accession>A0ABR1IZ97</accession>
<organism evidence="3 4">
    <name type="scientific">Marasmiellus scandens</name>
    <dbReference type="NCBI Taxonomy" id="2682957"/>
    <lineage>
        <taxon>Eukaryota</taxon>
        <taxon>Fungi</taxon>
        <taxon>Dikarya</taxon>
        <taxon>Basidiomycota</taxon>
        <taxon>Agaricomycotina</taxon>
        <taxon>Agaricomycetes</taxon>
        <taxon>Agaricomycetidae</taxon>
        <taxon>Agaricales</taxon>
        <taxon>Marasmiineae</taxon>
        <taxon>Omphalotaceae</taxon>
        <taxon>Marasmiellus</taxon>
    </lineage>
</organism>
<feature type="coiled-coil region" evidence="1">
    <location>
        <begin position="88"/>
        <end position="129"/>
    </location>
</feature>
<keyword evidence="4" id="KW-1185">Reference proteome</keyword>
<protein>
    <submittedName>
        <fullName evidence="3">SERTA domain-containing protein 3</fullName>
    </submittedName>
</protein>
<evidence type="ECO:0000313" key="4">
    <source>
        <dbReference type="Proteomes" id="UP001498398"/>
    </source>
</evidence>
<evidence type="ECO:0000313" key="3">
    <source>
        <dbReference type="EMBL" id="KAK7442548.1"/>
    </source>
</evidence>
<reference evidence="3 4" key="1">
    <citation type="submission" date="2024-01" db="EMBL/GenBank/DDBJ databases">
        <title>A draft genome for the cacao thread blight pathogen Marasmiellus scandens.</title>
        <authorList>
            <person name="Baruah I.K."/>
            <person name="Leung J."/>
            <person name="Bukari Y."/>
            <person name="Amoako-Attah I."/>
            <person name="Meinhardt L.W."/>
            <person name="Bailey B.A."/>
            <person name="Cohen S.P."/>
        </authorList>
    </citation>
    <scope>NUCLEOTIDE SEQUENCE [LARGE SCALE GENOMIC DNA]</scope>
    <source>
        <strain evidence="3 4">GH-19</strain>
    </source>
</reference>
<dbReference type="Proteomes" id="UP001498398">
    <property type="component" value="Unassembled WGS sequence"/>
</dbReference>
<dbReference type="EMBL" id="JBANRG010000058">
    <property type="protein sequence ID" value="KAK7442548.1"/>
    <property type="molecule type" value="Genomic_DNA"/>
</dbReference>
<evidence type="ECO:0000256" key="2">
    <source>
        <dbReference type="SAM" id="MobiDB-lite"/>
    </source>
</evidence>
<feature type="region of interest" description="Disordered" evidence="2">
    <location>
        <begin position="185"/>
        <end position="204"/>
    </location>
</feature>
<comment type="caution">
    <text evidence="3">The sequence shown here is derived from an EMBL/GenBank/DDBJ whole genome shotgun (WGS) entry which is preliminary data.</text>
</comment>
<evidence type="ECO:0000256" key="1">
    <source>
        <dbReference type="SAM" id="Coils"/>
    </source>
</evidence>
<proteinExistence type="predicted"/>
<name>A0ABR1IZ97_9AGAR</name>
<gene>
    <name evidence="3" type="primary">RBT1_14</name>
    <name evidence="3" type="ORF">VKT23_016146</name>
</gene>
<keyword evidence="1" id="KW-0175">Coiled coil</keyword>
<sequence length="392" mass="44690">MEGRYDVINTKFFVSATYTYIAHANLINQLIPMAQAGSKRSEAALGEAADVFPKVRLITQPEFGHELRRARHTIAELKGQVAHLEWSRRTDRKHAMDLEKELVELRNERDELEGEVKQLQDSENDEVQRLGAENIVLSRQVSNNNVELQTLRNLVQAFHLSEVSLVPGCSEDFELKTQENVALSGQINEGDTSQRGDDSEIEMDPCDRESSILCNIEAEPTRVCRALYPVDALPSTKAQKWLPQAFAYVDVDLGPEYQELLLKWIDFERIHQWEKSGGRLDKAERPREITAWITEGRYLPRCKGPKLGTDFIKTFPGDMRQWWTSLNQVVGNDRTGLLKYGINGWFSIVAGMQWWGQALKNLSGDNLRNGTEEWLTMVMELTETLDVLKQGA</sequence>